<sequence length="460" mass="50568">MQIITAQYVRGCYFTDWAHYRPGIGSYNPESYMPGLCTHIFFAFGNIQSDFTASAFDPADLPTGPNGGYFARVNALKQQQPGLKTLLSFGGFSAGTWIFKQMASSSQNRQIFIRSALSFINQYGFDGIDIDWEYPDSSDKQNFATFMKELKQAAGNKLVTIAVSAAASKVDAGYDVPALSQSVDFINVMTYDFHGTWESQTGQNSPLFSAPGDTTNFNTAFSMNYWAQKGMSKSKLLLGIATYGRGWRLTNPSNNGLGAPGNPSPPQPFTGTDGFAAYYEICTLGGIRQWDDNQKVPFLVNGSLWYGYDDAQSVSGKMQWLKDNGFAGAFVWTLDFDDFSGRCGTRYPLLTAILNGLSNGPSVAPSSNRTIAPPQRPITTRPPTIPPFQSTPRKPITQNPNLPFSCPSQNGFFPDPTNCGMYYQCINGIPFKFSCPPGLLWNQSIQGCDWPDNTSCVHHK</sequence>
<accession>A0AC35GVH1</accession>
<name>A0AC35GVH1_9BILA</name>
<dbReference type="Proteomes" id="UP000887580">
    <property type="component" value="Unplaced"/>
</dbReference>
<proteinExistence type="predicted"/>
<dbReference type="WBParaSite" id="PS1159_v2.g9018.t1">
    <property type="protein sequence ID" value="PS1159_v2.g9018.t1"/>
    <property type="gene ID" value="PS1159_v2.g9018"/>
</dbReference>
<reference evidence="2" key="1">
    <citation type="submission" date="2022-11" db="UniProtKB">
        <authorList>
            <consortium name="WormBaseParasite"/>
        </authorList>
    </citation>
    <scope>IDENTIFICATION</scope>
</reference>
<organism evidence="1 2">
    <name type="scientific">Panagrolaimus sp. PS1159</name>
    <dbReference type="NCBI Taxonomy" id="55785"/>
    <lineage>
        <taxon>Eukaryota</taxon>
        <taxon>Metazoa</taxon>
        <taxon>Ecdysozoa</taxon>
        <taxon>Nematoda</taxon>
        <taxon>Chromadorea</taxon>
        <taxon>Rhabditida</taxon>
        <taxon>Tylenchina</taxon>
        <taxon>Panagrolaimomorpha</taxon>
        <taxon>Panagrolaimoidea</taxon>
        <taxon>Panagrolaimidae</taxon>
        <taxon>Panagrolaimus</taxon>
    </lineage>
</organism>
<evidence type="ECO:0000313" key="2">
    <source>
        <dbReference type="WBParaSite" id="PS1159_v2.g9018.t1"/>
    </source>
</evidence>
<evidence type="ECO:0000313" key="1">
    <source>
        <dbReference type="Proteomes" id="UP000887580"/>
    </source>
</evidence>
<protein>
    <submittedName>
        <fullName evidence="2">Chitinase</fullName>
    </submittedName>
</protein>